<dbReference type="HOGENOM" id="CLU_2320474_0_0_1"/>
<accession>W9JAH5</accession>
<protein>
    <submittedName>
        <fullName evidence="1">Uncharacterized protein</fullName>
    </submittedName>
</protein>
<reference evidence="1" key="2">
    <citation type="submission" date="2014-02" db="EMBL/GenBank/DDBJ databases">
        <title>Annotation of the Genome Sequence of Fusarium oxysporum Fo47.</title>
        <authorList>
            <consortium name="The Broad Institute Genomics Platform"/>
            <person name="Ma L.-J."/>
            <person name="Corby-Kistler H."/>
            <person name="Broz K."/>
            <person name="Gale L.R."/>
            <person name="Jonkers W."/>
            <person name="O'Donnell K."/>
            <person name="Ploetz R."/>
            <person name="Steinberg C."/>
            <person name="Schwartz D.C."/>
            <person name="VanEtten H."/>
            <person name="Zhou S."/>
            <person name="Young S.K."/>
            <person name="Zeng Q."/>
            <person name="Gargeya S."/>
            <person name="Fitzgerald M."/>
            <person name="Abouelleil A."/>
            <person name="Alvarado L."/>
            <person name="Chapman S.B."/>
            <person name="Gainer-Dewar J."/>
            <person name="Goldberg J."/>
            <person name="Griggs A."/>
            <person name="Gujja S."/>
            <person name="Hansen M."/>
            <person name="Howarth C."/>
            <person name="Imamovic A."/>
            <person name="Ireland A."/>
            <person name="Larimer J."/>
            <person name="McCowan C."/>
            <person name="Murphy C."/>
            <person name="Pearson M."/>
            <person name="Poon T.W."/>
            <person name="Priest M."/>
            <person name="Roberts A."/>
            <person name="Saif S."/>
            <person name="Shea T."/>
            <person name="Sykes S."/>
            <person name="Wortman J."/>
            <person name="Nusbaum C."/>
            <person name="Birren B."/>
        </authorList>
    </citation>
    <scope>NUCLEOTIDE SEQUENCE</scope>
    <source>
        <strain evidence="1">Fo47</strain>
    </source>
</reference>
<dbReference type="AlphaFoldDB" id="W9JAH5"/>
<reference evidence="1" key="1">
    <citation type="submission" date="2011-06" db="EMBL/GenBank/DDBJ databases">
        <title>The Genome Sequence of Fusarium oxysporum Fo47.</title>
        <authorList>
            <consortium name="The Broad Institute Genome Sequencing Platform"/>
            <person name="Ma L.-J."/>
            <person name="Gale L.R."/>
            <person name="Schwartz D.C."/>
            <person name="Zhou S."/>
            <person name="Corby-Kistler H."/>
            <person name="Young S.K."/>
            <person name="Zeng Q."/>
            <person name="Gargeya S."/>
            <person name="Fitzgerald M."/>
            <person name="Haas B."/>
            <person name="Abouelleil A."/>
            <person name="Alvarado L."/>
            <person name="Arachchi H.M."/>
            <person name="Berlin A."/>
            <person name="Brown A."/>
            <person name="Chapman S.B."/>
            <person name="Chen Z."/>
            <person name="Dunbar C."/>
            <person name="Freedman E."/>
            <person name="Gearin G."/>
            <person name="Gellesch M."/>
            <person name="Goldberg J."/>
            <person name="Griggs A."/>
            <person name="Gujja S."/>
            <person name="Heiman D."/>
            <person name="Howarth C."/>
            <person name="Larson L."/>
            <person name="Lui A."/>
            <person name="MacDonald P.J.P."/>
            <person name="Mehta T."/>
            <person name="Montmayeur A."/>
            <person name="Murphy C."/>
            <person name="Neiman D."/>
            <person name="Pearson M."/>
            <person name="Priest M."/>
            <person name="Roberts A."/>
            <person name="Saif S."/>
            <person name="Shea T."/>
            <person name="Shenoy N."/>
            <person name="Sisk P."/>
            <person name="Stolte C."/>
            <person name="Sykes S."/>
            <person name="Wortman J."/>
            <person name="Nusbaum C."/>
            <person name="Birren B."/>
        </authorList>
    </citation>
    <scope>NUCLEOTIDE SEQUENCE [LARGE SCALE GENOMIC DNA]</scope>
    <source>
        <strain evidence="1">Fo47</strain>
    </source>
</reference>
<organism evidence="1">
    <name type="scientific">Fusarium oxysporum Fo47</name>
    <dbReference type="NCBI Taxonomy" id="660027"/>
    <lineage>
        <taxon>Eukaryota</taxon>
        <taxon>Fungi</taxon>
        <taxon>Dikarya</taxon>
        <taxon>Ascomycota</taxon>
        <taxon>Pezizomycotina</taxon>
        <taxon>Sordariomycetes</taxon>
        <taxon>Hypocreomycetidae</taxon>
        <taxon>Hypocreales</taxon>
        <taxon>Nectriaceae</taxon>
        <taxon>Fusarium</taxon>
        <taxon>Fusarium oxysporum species complex</taxon>
    </lineage>
</organism>
<gene>
    <name evidence="1" type="ORF">FOZG_17556</name>
</gene>
<dbReference type="EMBL" id="KI981472">
    <property type="protein sequence ID" value="EWZ28846.1"/>
    <property type="molecule type" value="Genomic_DNA"/>
</dbReference>
<evidence type="ECO:0000313" key="1">
    <source>
        <dbReference type="EMBL" id="EWZ28846.1"/>
    </source>
</evidence>
<proteinExistence type="predicted"/>
<dbReference type="Proteomes" id="UP000030766">
    <property type="component" value="Unassembled WGS sequence"/>
</dbReference>
<dbReference type="VEuPathDB" id="FungiDB:FOZG_17556"/>
<name>W9JAH5_FUSOX</name>
<sequence>MLLEDVITKYVDGHRGHVEKRYNQRKRGKRAKPVGDYIHNVSLQELRDQQEEFITEGLGTDRKAHVRNIRSIILGKIETLKEEWRANKEVIVNGGLKQL</sequence>